<proteinExistence type="predicted"/>
<gene>
    <name evidence="1" type="ORF">UFOPK2872_01019</name>
</gene>
<evidence type="ECO:0000313" key="1">
    <source>
        <dbReference type="EMBL" id="CAB4768426.1"/>
    </source>
</evidence>
<dbReference type="AlphaFoldDB" id="A0A6J6V9T8"/>
<dbReference type="EMBL" id="CAEZZM010000138">
    <property type="protein sequence ID" value="CAB4768426.1"/>
    <property type="molecule type" value="Genomic_DNA"/>
</dbReference>
<sequence>MLSVCIAGLFRVAINEGARVVGAKEPFVRIDDEAVGVFDAIEQVANAWCAQSSRAVCTVNMKPCVKRLGLLRHAFQIIDDTNICGARCGNNCAHAFLVLPA</sequence>
<name>A0A6J6V9T8_9ZZZZ</name>
<protein>
    <submittedName>
        <fullName evidence="1">Unannotated protein</fullName>
    </submittedName>
</protein>
<reference evidence="1" key="1">
    <citation type="submission" date="2020-05" db="EMBL/GenBank/DDBJ databases">
        <authorList>
            <person name="Chiriac C."/>
            <person name="Salcher M."/>
            <person name="Ghai R."/>
            <person name="Kavagutti S V."/>
        </authorList>
    </citation>
    <scope>NUCLEOTIDE SEQUENCE</scope>
</reference>
<accession>A0A6J6V9T8</accession>
<organism evidence="1">
    <name type="scientific">freshwater metagenome</name>
    <dbReference type="NCBI Taxonomy" id="449393"/>
    <lineage>
        <taxon>unclassified sequences</taxon>
        <taxon>metagenomes</taxon>
        <taxon>ecological metagenomes</taxon>
    </lineage>
</organism>